<feature type="domain" description="EGF-like" evidence="2">
    <location>
        <begin position="53"/>
        <end position="90"/>
    </location>
</feature>
<dbReference type="EMBL" id="BPLR01002147">
    <property type="protein sequence ID" value="GIX70538.1"/>
    <property type="molecule type" value="Genomic_DNA"/>
</dbReference>
<proteinExistence type="predicted"/>
<keyword evidence="4" id="KW-1185">Reference proteome</keyword>
<dbReference type="AlphaFoldDB" id="A0AAV4MDV2"/>
<evidence type="ECO:0000256" key="1">
    <source>
        <dbReference type="PROSITE-ProRule" id="PRU00076"/>
    </source>
</evidence>
<evidence type="ECO:0000313" key="3">
    <source>
        <dbReference type="EMBL" id="GIX70538.1"/>
    </source>
</evidence>
<keyword evidence="1" id="KW-0245">EGF-like domain</keyword>
<dbReference type="SUPFAM" id="SSF57196">
    <property type="entry name" value="EGF/Laminin"/>
    <property type="match status" value="1"/>
</dbReference>
<dbReference type="Gene3D" id="2.10.25.10">
    <property type="entry name" value="Laminin"/>
    <property type="match status" value="1"/>
</dbReference>
<sequence length="150" mass="16961">MCLHLFPRIFENIAVNTGMIGCIRRLKIGKKEVDLRYPTSKDIIRGSGIHECGTSSCINMPCKNNAICEPVGENDYTCSCLPGFAGILKTYYLSILPQEETGLFSKFCFPGVFSKRIIALFYSLIPKRKRQRCCKSKIKSTKVTLQRKPK</sequence>
<dbReference type="InterPro" id="IPR000742">
    <property type="entry name" value="EGF"/>
</dbReference>
<dbReference type="Pfam" id="PF00008">
    <property type="entry name" value="EGF"/>
    <property type="match status" value="1"/>
</dbReference>
<comment type="caution">
    <text evidence="1">Lacks conserved residue(s) required for the propagation of feature annotation.</text>
</comment>
<name>A0AAV4MDV2_CAEEX</name>
<organism evidence="3 4">
    <name type="scientific">Caerostris extrusa</name>
    <name type="common">Bark spider</name>
    <name type="synonym">Caerostris bankana</name>
    <dbReference type="NCBI Taxonomy" id="172846"/>
    <lineage>
        <taxon>Eukaryota</taxon>
        <taxon>Metazoa</taxon>
        <taxon>Ecdysozoa</taxon>
        <taxon>Arthropoda</taxon>
        <taxon>Chelicerata</taxon>
        <taxon>Arachnida</taxon>
        <taxon>Araneae</taxon>
        <taxon>Araneomorphae</taxon>
        <taxon>Entelegynae</taxon>
        <taxon>Araneoidea</taxon>
        <taxon>Araneidae</taxon>
        <taxon>Caerostris</taxon>
    </lineage>
</organism>
<comment type="caution">
    <text evidence="3">The sequence shown here is derived from an EMBL/GenBank/DDBJ whole genome shotgun (WGS) entry which is preliminary data.</text>
</comment>
<accession>A0AAV4MDV2</accession>
<gene>
    <name evidence="3" type="ORF">CEXT_321631</name>
</gene>
<reference evidence="3 4" key="1">
    <citation type="submission" date="2021-06" db="EMBL/GenBank/DDBJ databases">
        <title>Caerostris extrusa draft genome.</title>
        <authorList>
            <person name="Kono N."/>
            <person name="Arakawa K."/>
        </authorList>
    </citation>
    <scope>NUCLEOTIDE SEQUENCE [LARGE SCALE GENOMIC DNA]</scope>
</reference>
<dbReference type="PROSITE" id="PS50026">
    <property type="entry name" value="EGF_3"/>
    <property type="match status" value="1"/>
</dbReference>
<evidence type="ECO:0000259" key="2">
    <source>
        <dbReference type="PROSITE" id="PS50026"/>
    </source>
</evidence>
<dbReference type="Proteomes" id="UP001054945">
    <property type="component" value="Unassembled WGS sequence"/>
</dbReference>
<evidence type="ECO:0000313" key="4">
    <source>
        <dbReference type="Proteomes" id="UP001054945"/>
    </source>
</evidence>
<dbReference type="CDD" id="cd00054">
    <property type="entry name" value="EGF_CA"/>
    <property type="match status" value="1"/>
</dbReference>
<protein>
    <recommendedName>
        <fullName evidence="2">EGF-like domain-containing protein</fullName>
    </recommendedName>
</protein>